<dbReference type="FunFam" id="1.10.300.10:FF:000001">
    <property type="entry name" value="Adenylosuccinate synthetase"/>
    <property type="match status" value="1"/>
</dbReference>
<keyword evidence="2 8" id="KW-0436">Ligase</keyword>
<dbReference type="GO" id="GO:0004019">
    <property type="term" value="F:adenylosuccinate synthase activity"/>
    <property type="evidence" value="ECO:0007669"/>
    <property type="project" value="UniProtKB-UniRule"/>
</dbReference>
<feature type="binding site" evidence="8">
    <location>
        <position position="145"/>
    </location>
    <ligand>
        <name>IMP</name>
        <dbReference type="ChEBI" id="CHEBI:58053"/>
        <note>ligand shared between dimeric partners</note>
    </ligand>
</feature>
<feature type="binding site" description="in other chain" evidence="8">
    <location>
        <begin position="40"/>
        <end position="43"/>
    </location>
    <ligand>
        <name>IMP</name>
        <dbReference type="ChEBI" id="CHEBI:58053"/>
        <note>ligand shared between dimeric partners</note>
    </ligand>
</feature>
<feature type="active site" description="Proton donor" evidence="8">
    <location>
        <position position="43"/>
    </location>
</feature>
<feature type="active site" evidence="9">
    <location>
        <position position="142"/>
    </location>
</feature>
<dbReference type="InterPro" id="IPR042109">
    <property type="entry name" value="Adenylosuccinate_synth_dom1"/>
</dbReference>
<dbReference type="PROSITE" id="PS00513">
    <property type="entry name" value="ADENYLOSUCCIN_SYN_2"/>
    <property type="match status" value="1"/>
</dbReference>
<dbReference type="FunFam" id="3.90.170.10:FF:000001">
    <property type="entry name" value="Adenylosuccinate synthetase"/>
    <property type="match status" value="1"/>
</dbReference>
<feature type="binding site" evidence="8">
    <location>
        <begin position="14"/>
        <end position="20"/>
    </location>
    <ligand>
        <name>GTP</name>
        <dbReference type="ChEBI" id="CHEBI:37565"/>
    </ligand>
</feature>
<dbReference type="STRING" id="1197717.BED41_02385"/>
<feature type="binding site" evidence="8">
    <location>
        <position position="307"/>
    </location>
    <ligand>
        <name>GTP</name>
        <dbReference type="ChEBI" id="CHEBI:37565"/>
    </ligand>
</feature>
<comment type="subcellular location">
    <subcellularLocation>
        <location evidence="8">Cytoplasm</location>
    </subcellularLocation>
</comment>
<reference evidence="11" key="1">
    <citation type="submission" date="2016-08" db="EMBL/GenBank/DDBJ databases">
        <title>Complete genome of Cloacibacillus porcorum.</title>
        <authorList>
            <person name="Looft T."/>
            <person name="Bayles D.O."/>
            <person name="Alt D.P."/>
        </authorList>
    </citation>
    <scope>NUCLEOTIDE SEQUENCE [LARGE SCALE GENOMIC DNA]</scope>
    <source>
        <strain evidence="11">CL-84</strain>
    </source>
</reference>
<dbReference type="Gene3D" id="3.40.440.10">
    <property type="entry name" value="Adenylosuccinate Synthetase, subunit A, domain 1"/>
    <property type="match status" value="1"/>
</dbReference>
<dbReference type="InterPro" id="IPR001114">
    <property type="entry name" value="Adenylosuccinate_synthetase"/>
</dbReference>
<dbReference type="Pfam" id="PF00709">
    <property type="entry name" value="Adenylsucc_synt"/>
    <property type="match status" value="1"/>
</dbReference>
<evidence type="ECO:0000256" key="10">
    <source>
        <dbReference type="RuleBase" id="RU000520"/>
    </source>
</evidence>
<keyword evidence="8" id="KW-0963">Cytoplasm</keyword>
<feature type="active site" description="Proton acceptor" evidence="8">
    <location>
        <position position="15"/>
    </location>
</feature>
<feature type="binding site" description="in other chain" evidence="8">
    <location>
        <position position="305"/>
    </location>
    <ligand>
        <name>IMP</name>
        <dbReference type="ChEBI" id="CHEBI:58053"/>
        <note>ligand shared between dimeric partners</note>
    </ligand>
</feature>
<feature type="binding site" description="in other chain" evidence="8">
    <location>
        <position position="241"/>
    </location>
    <ligand>
        <name>IMP</name>
        <dbReference type="ChEBI" id="CHEBI:58053"/>
        <note>ligand shared between dimeric partners</note>
    </ligand>
</feature>
<feature type="binding site" evidence="8">
    <location>
        <begin position="42"/>
        <end position="44"/>
    </location>
    <ligand>
        <name>GTP</name>
        <dbReference type="ChEBI" id="CHEBI:37565"/>
    </ligand>
</feature>
<comment type="subunit">
    <text evidence="1 8">Homodimer.</text>
</comment>
<dbReference type="NCBIfam" id="NF002223">
    <property type="entry name" value="PRK01117.1"/>
    <property type="match status" value="1"/>
</dbReference>
<evidence type="ECO:0000256" key="3">
    <source>
        <dbReference type="ARBA" id="ARBA00022723"/>
    </source>
</evidence>
<sequence>MKGRTDIVLGVQWGDEGKGRVVDVLAAKAGVIVRYQGGANAGHTVVVDNEKYVFHLLPSGILYPGKTCVIGNGVVMDPETLFEELDGLAARGKKLARLVVSHGTHIVMPYHKLIDRLAEGERCEGTKIGTTGRGIGPCYADKYERIGIRAEDLVNPEILRDKLSRTLKIKNDILTKIYGAEPLDFAEIYAKALKWGERLAPMLGESFLEIDRAACAGENILFEGAQATLLDVDYGTYPFVTSSSPCAGGACTGAGIGPSRIDRVIGVTKAYCTRVGEGPFPTEELGATGELLRSKGGEFGATTGRPRRCGWCDLVAVDYAVKVNGLDGIALTKLDVLDGFDEIKICTAYEIDGKIRGHFPSSCAELAKAKPVYETLPGWKSDISRCRRFEELPKEARDYVRFIEERVKTPILLIGVGVGREDTIERGI</sequence>
<evidence type="ECO:0000313" key="12">
    <source>
        <dbReference type="Proteomes" id="UP000093044"/>
    </source>
</evidence>
<dbReference type="SUPFAM" id="SSF52540">
    <property type="entry name" value="P-loop containing nucleoside triphosphate hydrolases"/>
    <property type="match status" value="1"/>
</dbReference>
<keyword evidence="5 8" id="KW-0658">Purine biosynthesis</keyword>
<dbReference type="GO" id="GO:0005525">
    <property type="term" value="F:GTP binding"/>
    <property type="evidence" value="ECO:0007669"/>
    <property type="project" value="UniProtKB-UniRule"/>
</dbReference>
<keyword evidence="6 8" id="KW-0460">Magnesium</keyword>
<dbReference type="EC" id="6.3.4.4" evidence="8 10"/>
<comment type="catalytic activity">
    <reaction evidence="8 10">
        <text>IMP + L-aspartate + GTP = N(6)-(1,2-dicarboxyethyl)-AMP + GDP + phosphate + 2 H(+)</text>
        <dbReference type="Rhea" id="RHEA:15753"/>
        <dbReference type="ChEBI" id="CHEBI:15378"/>
        <dbReference type="ChEBI" id="CHEBI:29991"/>
        <dbReference type="ChEBI" id="CHEBI:37565"/>
        <dbReference type="ChEBI" id="CHEBI:43474"/>
        <dbReference type="ChEBI" id="CHEBI:57567"/>
        <dbReference type="ChEBI" id="CHEBI:58053"/>
        <dbReference type="ChEBI" id="CHEBI:58189"/>
        <dbReference type="EC" id="6.3.4.4"/>
    </reaction>
</comment>
<dbReference type="InterPro" id="IPR042111">
    <property type="entry name" value="Adenylosuccinate_synth_dom3"/>
</dbReference>
<dbReference type="InterPro" id="IPR027417">
    <property type="entry name" value="P-loop_NTPase"/>
</dbReference>
<evidence type="ECO:0000256" key="1">
    <source>
        <dbReference type="ARBA" id="ARBA00011738"/>
    </source>
</evidence>
<dbReference type="InterPro" id="IPR033128">
    <property type="entry name" value="Adenylosuccin_syn_Lys_AS"/>
</dbReference>
<feature type="binding site" evidence="8">
    <location>
        <position position="15"/>
    </location>
    <ligand>
        <name>Mg(2+)</name>
        <dbReference type="ChEBI" id="CHEBI:18420"/>
    </ligand>
</feature>
<keyword evidence="7 8" id="KW-0342">GTP-binding</keyword>
<dbReference type="PANTHER" id="PTHR11846:SF0">
    <property type="entry name" value="ADENYLOSUCCINATE SYNTHETASE"/>
    <property type="match status" value="1"/>
</dbReference>
<name>A0A1B2I242_9BACT</name>
<protein>
    <recommendedName>
        <fullName evidence="8 10">Adenylosuccinate synthetase</fullName>
        <shortName evidence="8">AMPSase</shortName>
        <shortName evidence="8">AdSS</shortName>
        <ecNumber evidence="8 10">6.3.4.4</ecNumber>
    </recommendedName>
    <alternativeName>
        <fullName evidence="8">IMP--aspartate ligase</fullName>
    </alternativeName>
</protein>
<feature type="binding site" evidence="8">
    <location>
        <begin position="333"/>
        <end position="335"/>
    </location>
    <ligand>
        <name>GTP</name>
        <dbReference type="ChEBI" id="CHEBI:37565"/>
    </ligand>
</feature>
<organism evidence="11 12">
    <name type="scientific">Cloacibacillus porcorum</name>
    <dbReference type="NCBI Taxonomy" id="1197717"/>
    <lineage>
        <taxon>Bacteria</taxon>
        <taxon>Thermotogati</taxon>
        <taxon>Synergistota</taxon>
        <taxon>Synergistia</taxon>
        <taxon>Synergistales</taxon>
        <taxon>Synergistaceae</taxon>
        <taxon>Cloacibacillus</taxon>
    </lineage>
</organism>
<dbReference type="AlphaFoldDB" id="A0A1B2I242"/>
<comment type="function">
    <text evidence="8">Plays an important role in the de novo pathway of purine nucleotide biosynthesis. Catalyzes the first committed step in the biosynthesis of AMP from IMP.</text>
</comment>
<dbReference type="PROSITE" id="PS01266">
    <property type="entry name" value="ADENYLOSUCCIN_SYN_1"/>
    <property type="match status" value="1"/>
</dbReference>
<dbReference type="Gene3D" id="1.10.300.10">
    <property type="entry name" value="Adenylosuccinate Synthetase, subunit A, domain 2"/>
    <property type="match status" value="1"/>
</dbReference>
<keyword evidence="3 8" id="KW-0479">Metal-binding</keyword>
<gene>
    <name evidence="8" type="primary">purA</name>
    <name evidence="11" type="ORF">BED41_02385</name>
</gene>
<feature type="binding site" description="in other chain" evidence="8">
    <location>
        <position position="131"/>
    </location>
    <ligand>
        <name>IMP</name>
        <dbReference type="ChEBI" id="CHEBI:58053"/>
        <note>ligand shared between dimeric partners</note>
    </ligand>
</feature>
<dbReference type="GO" id="GO:0005737">
    <property type="term" value="C:cytoplasm"/>
    <property type="evidence" value="ECO:0007669"/>
    <property type="project" value="UniProtKB-SubCell"/>
</dbReference>
<dbReference type="NCBIfam" id="TIGR00184">
    <property type="entry name" value="purA"/>
    <property type="match status" value="1"/>
</dbReference>
<comment type="cofactor">
    <cofactor evidence="8">
        <name>Mg(2+)</name>
        <dbReference type="ChEBI" id="CHEBI:18420"/>
    </cofactor>
    <text evidence="8">Binds 1 Mg(2+) ion per subunit.</text>
</comment>
<comment type="similarity">
    <text evidence="8 10">Belongs to the adenylosuccinate synthetase family.</text>
</comment>
<dbReference type="EMBL" id="CP016757">
    <property type="protein sequence ID" value="ANZ44039.1"/>
    <property type="molecule type" value="Genomic_DNA"/>
</dbReference>
<evidence type="ECO:0000256" key="8">
    <source>
        <dbReference type="HAMAP-Rule" id="MF_00011"/>
    </source>
</evidence>
<comment type="pathway">
    <text evidence="8 10">Purine metabolism; AMP biosynthesis via de novo pathway; AMP from IMP: step 1/2.</text>
</comment>
<keyword evidence="12" id="KW-1185">Reference proteome</keyword>
<dbReference type="Proteomes" id="UP000093044">
    <property type="component" value="Chromosome"/>
</dbReference>
<dbReference type="SMART" id="SM00788">
    <property type="entry name" value="Adenylsucc_synt"/>
    <property type="match status" value="1"/>
</dbReference>
<dbReference type="HAMAP" id="MF_00011">
    <property type="entry name" value="Adenylosucc_synth"/>
    <property type="match status" value="1"/>
</dbReference>
<dbReference type="GeneID" id="83056698"/>
<feature type="binding site" description="in other chain" evidence="8">
    <location>
        <begin position="15"/>
        <end position="18"/>
    </location>
    <ligand>
        <name>IMP</name>
        <dbReference type="ChEBI" id="CHEBI:58053"/>
        <note>ligand shared between dimeric partners</note>
    </ligand>
</feature>
<keyword evidence="4 8" id="KW-0547">Nucleotide-binding</keyword>
<accession>A0A1B2I242</accession>
<dbReference type="GO" id="GO:0046040">
    <property type="term" value="P:IMP metabolic process"/>
    <property type="evidence" value="ECO:0007669"/>
    <property type="project" value="TreeGrafter"/>
</dbReference>
<dbReference type="PANTHER" id="PTHR11846">
    <property type="entry name" value="ADENYLOSUCCINATE SYNTHETASE"/>
    <property type="match status" value="1"/>
</dbReference>
<evidence type="ECO:0000313" key="11">
    <source>
        <dbReference type="EMBL" id="ANZ44039.1"/>
    </source>
</evidence>
<dbReference type="GO" id="GO:0000287">
    <property type="term" value="F:magnesium ion binding"/>
    <property type="evidence" value="ECO:0007669"/>
    <property type="project" value="UniProtKB-UniRule"/>
</dbReference>
<evidence type="ECO:0000256" key="9">
    <source>
        <dbReference type="PROSITE-ProRule" id="PRU10134"/>
    </source>
</evidence>
<evidence type="ECO:0000256" key="6">
    <source>
        <dbReference type="ARBA" id="ARBA00022842"/>
    </source>
</evidence>
<evidence type="ECO:0000256" key="4">
    <source>
        <dbReference type="ARBA" id="ARBA00022741"/>
    </source>
</evidence>
<dbReference type="Gene3D" id="3.90.170.10">
    <property type="entry name" value="Adenylosuccinate Synthetase, subunit A, domain 3"/>
    <property type="match status" value="1"/>
</dbReference>
<dbReference type="KEGG" id="cpor:BED41_02385"/>
<feature type="binding site" evidence="8">
    <location>
        <begin position="301"/>
        <end position="307"/>
    </location>
    <ligand>
        <name>substrate</name>
    </ligand>
</feature>
<dbReference type="RefSeq" id="WP_066742627.1">
    <property type="nucleotide sequence ID" value="NZ_CP016757.1"/>
</dbReference>
<dbReference type="CDD" id="cd03108">
    <property type="entry name" value="AdSS"/>
    <property type="match status" value="1"/>
</dbReference>
<dbReference type="OrthoDB" id="9807553at2"/>
<proteinExistence type="inferred from homology"/>
<evidence type="ECO:0000256" key="5">
    <source>
        <dbReference type="ARBA" id="ARBA00022755"/>
    </source>
</evidence>
<feature type="binding site" description="in other chain" evidence="8">
    <location>
        <position position="226"/>
    </location>
    <ligand>
        <name>IMP</name>
        <dbReference type="ChEBI" id="CHEBI:58053"/>
        <note>ligand shared between dimeric partners</note>
    </ligand>
</feature>
<dbReference type="GO" id="GO:0044208">
    <property type="term" value="P:'de novo' AMP biosynthetic process"/>
    <property type="evidence" value="ECO:0007669"/>
    <property type="project" value="UniProtKB-UniRule"/>
</dbReference>
<dbReference type="InterPro" id="IPR042110">
    <property type="entry name" value="Adenylosuccinate_synth_dom2"/>
</dbReference>
<evidence type="ECO:0000256" key="7">
    <source>
        <dbReference type="ARBA" id="ARBA00023134"/>
    </source>
</evidence>
<feature type="binding site" evidence="8">
    <location>
        <position position="42"/>
    </location>
    <ligand>
        <name>Mg(2+)</name>
        <dbReference type="ChEBI" id="CHEBI:18420"/>
    </ligand>
</feature>
<dbReference type="UniPathway" id="UPA00075">
    <property type="reaction ID" value="UER00335"/>
</dbReference>
<dbReference type="InterPro" id="IPR018220">
    <property type="entry name" value="Adenylosuccin_syn_GTP-bd"/>
</dbReference>
<evidence type="ECO:0000256" key="2">
    <source>
        <dbReference type="ARBA" id="ARBA00022598"/>
    </source>
</evidence>
<feature type="binding site" evidence="8">
    <location>
        <begin position="415"/>
        <end position="417"/>
    </location>
    <ligand>
        <name>GTP</name>
        <dbReference type="ChEBI" id="CHEBI:37565"/>
    </ligand>
</feature>